<evidence type="ECO:0000256" key="1">
    <source>
        <dbReference type="ARBA" id="ARBA00022801"/>
    </source>
</evidence>
<dbReference type="NCBIfam" id="NF045639">
    <property type="entry name" value="GCX_COOH"/>
    <property type="match status" value="1"/>
</dbReference>
<dbReference type="InterPro" id="IPR036514">
    <property type="entry name" value="SGNH_hydro_sf"/>
</dbReference>
<dbReference type="InterPro" id="IPR005181">
    <property type="entry name" value="SASA"/>
</dbReference>
<keyword evidence="4" id="KW-1185">Reference proteome</keyword>
<dbReference type="Pfam" id="PF03629">
    <property type="entry name" value="SASA"/>
    <property type="match status" value="1"/>
</dbReference>
<dbReference type="Proteomes" id="UP000609064">
    <property type="component" value="Unassembled WGS sequence"/>
</dbReference>
<evidence type="ECO:0000313" key="3">
    <source>
        <dbReference type="EMBL" id="GGD64969.1"/>
    </source>
</evidence>
<dbReference type="GO" id="GO:0016788">
    <property type="term" value="F:hydrolase activity, acting on ester bonds"/>
    <property type="evidence" value="ECO:0007669"/>
    <property type="project" value="UniProtKB-ARBA"/>
</dbReference>
<comment type="caution">
    <text evidence="3">The sequence shown here is derived from an EMBL/GenBank/DDBJ whole genome shotgun (WGS) entry which is preliminary data.</text>
</comment>
<dbReference type="Gene3D" id="3.40.50.1110">
    <property type="entry name" value="SGNH hydrolase"/>
    <property type="match status" value="1"/>
</dbReference>
<dbReference type="EMBL" id="BMKK01000006">
    <property type="protein sequence ID" value="GGD64969.1"/>
    <property type="molecule type" value="Genomic_DNA"/>
</dbReference>
<gene>
    <name evidence="3" type="ORF">GCM10011514_31240</name>
</gene>
<proteinExistence type="predicted"/>
<evidence type="ECO:0000313" key="4">
    <source>
        <dbReference type="Proteomes" id="UP000609064"/>
    </source>
</evidence>
<accession>A0A916YWZ3</accession>
<dbReference type="RefSeq" id="WP_188767131.1">
    <property type="nucleotide sequence ID" value="NZ_BMKK01000006.1"/>
</dbReference>
<dbReference type="InterPro" id="IPR055015">
    <property type="entry name" value="GCX_COOH"/>
</dbReference>
<organism evidence="3 4">
    <name type="scientific">Emticicia aquatilis</name>
    <dbReference type="NCBI Taxonomy" id="1537369"/>
    <lineage>
        <taxon>Bacteria</taxon>
        <taxon>Pseudomonadati</taxon>
        <taxon>Bacteroidota</taxon>
        <taxon>Cytophagia</taxon>
        <taxon>Cytophagales</taxon>
        <taxon>Leadbetterellaceae</taxon>
        <taxon>Emticicia</taxon>
    </lineage>
</organism>
<feature type="domain" description="Sialate O-acetylesterase" evidence="2">
    <location>
        <begin position="125"/>
        <end position="318"/>
    </location>
</feature>
<keyword evidence="1" id="KW-0378">Hydrolase</keyword>
<sequence length="639" mass="68833">MYPKISIKRHISLLGLLCIVSLKAICQIAISHPVERMIFQRNNSNQASINIAGTYYSAIDRIDARVVAQQGGTTTAWTTIQTNPSNGYFYGTLTATGGWYSLEVRAYKDNALIDTKTIQKVGVGEVFAIAGQSNAQGGAGVSTPATDDRVNSVNYSNDYSDYNKLPIGFSQLGSTPTANGDSTKIGPFHYVPWAWGRLGDLLATKLGVPVLFYGAGHGGTSSDHWSKSAQGLPFSGPDWIQQNLGAPYRALENSVAYYGSLTGLRGVLWHQGESDPETFLVPYYENVRNVIYKTRENTEHNSLSWVVARASRNPESHDGVVIGQNTLISGFNNIIPPVPNVFAGPNTDNIYGPTIRTDGIHFDTYAGQIEFANAWDASLNNTFFTNSTPMMASPLLAISLACNTGNPSAPILMTVASDYDKYAWSNRQNTNNESLGISNNCCGRFTNFPLSSYENLNWRTLDSVATINVSAARIAANVRKTSKKVLFSPVIDLTSFALATNPTFTTSAIQVRPNENLTLTGANCNGSYVWSTGANVNPLTFAPAATAAYTVQCKTLHCISSASSPQSVIVSSCFPSSLSLNGSVNVAESAYESKQSIQSNQIIQLSGKIDYNAKTKVELLPGFEAKAGAVFKAFILGCD</sequence>
<reference evidence="3" key="2">
    <citation type="submission" date="2020-09" db="EMBL/GenBank/DDBJ databases">
        <authorList>
            <person name="Sun Q."/>
            <person name="Zhou Y."/>
        </authorList>
    </citation>
    <scope>NUCLEOTIDE SEQUENCE</scope>
    <source>
        <strain evidence="3">CGMCC 1.15958</strain>
    </source>
</reference>
<reference evidence="3" key="1">
    <citation type="journal article" date="2014" name="Int. J. Syst. Evol. Microbiol.">
        <title>Complete genome sequence of Corynebacterium casei LMG S-19264T (=DSM 44701T), isolated from a smear-ripened cheese.</title>
        <authorList>
            <consortium name="US DOE Joint Genome Institute (JGI-PGF)"/>
            <person name="Walter F."/>
            <person name="Albersmeier A."/>
            <person name="Kalinowski J."/>
            <person name="Ruckert C."/>
        </authorList>
    </citation>
    <scope>NUCLEOTIDE SEQUENCE</scope>
    <source>
        <strain evidence="3">CGMCC 1.15958</strain>
    </source>
</reference>
<protein>
    <recommendedName>
        <fullName evidence="2">Sialate O-acetylesterase domain-containing protein</fullName>
    </recommendedName>
</protein>
<name>A0A916YWZ3_9BACT</name>
<dbReference type="AlphaFoldDB" id="A0A916YWZ3"/>
<evidence type="ECO:0000259" key="2">
    <source>
        <dbReference type="Pfam" id="PF03629"/>
    </source>
</evidence>
<dbReference type="SUPFAM" id="SSF52266">
    <property type="entry name" value="SGNH hydrolase"/>
    <property type="match status" value="1"/>
</dbReference>